<feature type="region of interest" description="Disordered" evidence="2">
    <location>
        <begin position="1"/>
        <end position="29"/>
    </location>
</feature>
<protein>
    <submittedName>
        <fullName evidence="3">Uncharacterized protein</fullName>
    </submittedName>
</protein>
<sequence length="227" mass="26085">MFTMQQVQGRQGQSYDGTGYKGNAISSTRNNIGRQERVVKCYNFQGEGHMTEDLDAYDYDRDDVSNAKAILMANLSNYGSDAISEDKPCDNQNAFEIAKYFKNNDLKAQLQAKDTTICKLKEHIKSMRENDKEEKVKHDMDEIETINIELEHSLAKLLSKNERLDKEIDHLKQIYKDQFDSIKRTCVCTKEHSESLILQLNSKSGENEDLKAQIQDKVFVITSLKND</sequence>
<gene>
    <name evidence="3" type="ORF">Tci_065345</name>
</gene>
<proteinExistence type="predicted"/>
<name>A0A6L2P695_TANCI</name>
<dbReference type="EMBL" id="BKCJ010010836">
    <property type="protein sequence ID" value="GEU93367.1"/>
    <property type="molecule type" value="Genomic_DNA"/>
</dbReference>
<feature type="compositionally biased region" description="Polar residues" evidence="2">
    <location>
        <begin position="1"/>
        <end position="16"/>
    </location>
</feature>
<comment type="caution">
    <text evidence="3">The sequence shown here is derived from an EMBL/GenBank/DDBJ whole genome shotgun (WGS) entry which is preliminary data.</text>
</comment>
<keyword evidence="1" id="KW-0175">Coiled coil</keyword>
<feature type="coiled-coil region" evidence="1">
    <location>
        <begin position="147"/>
        <end position="174"/>
    </location>
</feature>
<evidence type="ECO:0000313" key="3">
    <source>
        <dbReference type="EMBL" id="GEU93367.1"/>
    </source>
</evidence>
<organism evidence="3">
    <name type="scientific">Tanacetum cinerariifolium</name>
    <name type="common">Dalmatian daisy</name>
    <name type="synonym">Chrysanthemum cinerariifolium</name>
    <dbReference type="NCBI Taxonomy" id="118510"/>
    <lineage>
        <taxon>Eukaryota</taxon>
        <taxon>Viridiplantae</taxon>
        <taxon>Streptophyta</taxon>
        <taxon>Embryophyta</taxon>
        <taxon>Tracheophyta</taxon>
        <taxon>Spermatophyta</taxon>
        <taxon>Magnoliopsida</taxon>
        <taxon>eudicotyledons</taxon>
        <taxon>Gunneridae</taxon>
        <taxon>Pentapetalae</taxon>
        <taxon>asterids</taxon>
        <taxon>campanulids</taxon>
        <taxon>Asterales</taxon>
        <taxon>Asteraceae</taxon>
        <taxon>Asteroideae</taxon>
        <taxon>Anthemideae</taxon>
        <taxon>Anthemidinae</taxon>
        <taxon>Tanacetum</taxon>
    </lineage>
</organism>
<accession>A0A6L2P695</accession>
<evidence type="ECO:0000256" key="2">
    <source>
        <dbReference type="SAM" id="MobiDB-lite"/>
    </source>
</evidence>
<dbReference type="AlphaFoldDB" id="A0A6L2P695"/>
<evidence type="ECO:0000256" key="1">
    <source>
        <dbReference type="SAM" id="Coils"/>
    </source>
</evidence>
<reference evidence="3" key="1">
    <citation type="journal article" date="2019" name="Sci. Rep.">
        <title>Draft genome of Tanacetum cinerariifolium, the natural source of mosquito coil.</title>
        <authorList>
            <person name="Yamashiro T."/>
            <person name="Shiraishi A."/>
            <person name="Satake H."/>
            <person name="Nakayama K."/>
        </authorList>
    </citation>
    <scope>NUCLEOTIDE SEQUENCE</scope>
</reference>